<keyword evidence="7" id="KW-1185">Reference proteome</keyword>
<dbReference type="InterPro" id="IPR001647">
    <property type="entry name" value="HTH_TetR"/>
</dbReference>
<reference evidence="7" key="2">
    <citation type="submission" date="2016-03" db="EMBL/GenBank/DDBJ databases">
        <authorList>
            <person name="Ploux O."/>
        </authorList>
    </citation>
    <scope>NUCLEOTIDE SEQUENCE [LARGE SCALE GENOMIC DNA]</scope>
    <source>
        <strain evidence="7">PP9</strain>
    </source>
</reference>
<keyword evidence="1" id="KW-0805">Transcription regulation</keyword>
<gene>
    <name evidence="6" type="ORF">ATY39_11635</name>
</gene>
<dbReference type="Gene3D" id="1.10.357.10">
    <property type="entry name" value="Tetracycline Repressor, domain 2"/>
    <property type="match status" value="1"/>
</dbReference>
<evidence type="ECO:0000256" key="4">
    <source>
        <dbReference type="PROSITE-ProRule" id="PRU00335"/>
    </source>
</evidence>
<evidence type="ECO:0000256" key="1">
    <source>
        <dbReference type="ARBA" id="ARBA00023015"/>
    </source>
</evidence>
<dbReference type="STRING" id="241244.ATY39_11635"/>
<evidence type="ECO:0000256" key="2">
    <source>
        <dbReference type="ARBA" id="ARBA00023125"/>
    </source>
</evidence>
<dbReference type="EMBL" id="CP014806">
    <property type="protein sequence ID" value="AMX00016.1"/>
    <property type="molecule type" value="Genomic_DNA"/>
</dbReference>
<dbReference type="Proteomes" id="UP000076021">
    <property type="component" value="Chromosome"/>
</dbReference>
<dbReference type="InterPro" id="IPR036271">
    <property type="entry name" value="Tet_transcr_reg_TetR-rel_C_sf"/>
</dbReference>
<name>A0A143HEW0_9BACL</name>
<reference evidence="6 7" key="1">
    <citation type="journal article" date="2016" name="Genome Announc.">
        <title>Whole-Genome Sequence of Rummeliibacillus stabekisii Strain PP9 Isolated from Antarctic Soil.</title>
        <authorList>
            <person name="da Mota F.F."/>
            <person name="Vollu R.E."/>
            <person name="Jurelevicius D."/>
            <person name="Seldin L."/>
        </authorList>
    </citation>
    <scope>NUCLEOTIDE SEQUENCE [LARGE SCALE GENOMIC DNA]</scope>
    <source>
        <strain evidence="6 7">PP9</strain>
    </source>
</reference>
<evidence type="ECO:0000313" key="7">
    <source>
        <dbReference type="Proteomes" id="UP000076021"/>
    </source>
</evidence>
<protein>
    <submittedName>
        <fullName evidence="6">TetR family transcriptional regulator</fullName>
    </submittedName>
</protein>
<evidence type="ECO:0000259" key="5">
    <source>
        <dbReference type="PROSITE" id="PS50977"/>
    </source>
</evidence>
<dbReference type="PANTHER" id="PTHR47506">
    <property type="entry name" value="TRANSCRIPTIONAL REGULATORY PROTEIN"/>
    <property type="match status" value="1"/>
</dbReference>
<evidence type="ECO:0000256" key="3">
    <source>
        <dbReference type="ARBA" id="ARBA00023163"/>
    </source>
</evidence>
<dbReference type="Pfam" id="PF21993">
    <property type="entry name" value="TetR_C_13_2"/>
    <property type="match status" value="1"/>
</dbReference>
<dbReference type="SUPFAM" id="SSF46689">
    <property type="entry name" value="Homeodomain-like"/>
    <property type="match status" value="1"/>
</dbReference>
<keyword evidence="2 4" id="KW-0238">DNA-binding</keyword>
<dbReference type="PROSITE" id="PS50977">
    <property type="entry name" value="HTH_TETR_2"/>
    <property type="match status" value="1"/>
</dbReference>
<dbReference type="RefSeq" id="WP_066789955.1">
    <property type="nucleotide sequence ID" value="NZ_CP014806.1"/>
</dbReference>
<dbReference type="PRINTS" id="PR00455">
    <property type="entry name" value="HTHTETR"/>
</dbReference>
<dbReference type="AlphaFoldDB" id="A0A143HEW0"/>
<dbReference type="InterPro" id="IPR009057">
    <property type="entry name" value="Homeodomain-like_sf"/>
</dbReference>
<dbReference type="Pfam" id="PF00440">
    <property type="entry name" value="TetR_N"/>
    <property type="match status" value="1"/>
</dbReference>
<dbReference type="InterPro" id="IPR054156">
    <property type="entry name" value="YxaF_TetR_C"/>
</dbReference>
<dbReference type="PANTHER" id="PTHR47506:SF3">
    <property type="entry name" value="HTH-TYPE TRANSCRIPTIONAL REGULATOR LMRA"/>
    <property type="match status" value="1"/>
</dbReference>
<feature type="domain" description="HTH tetR-type" evidence="5">
    <location>
        <begin position="5"/>
        <end position="65"/>
    </location>
</feature>
<organism evidence="6 7">
    <name type="scientific">Rummeliibacillus stabekisii</name>
    <dbReference type="NCBI Taxonomy" id="241244"/>
    <lineage>
        <taxon>Bacteria</taxon>
        <taxon>Bacillati</taxon>
        <taxon>Bacillota</taxon>
        <taxon>Bacilli</taxon>
        <taxon>Bacillales</taxon>
        <taxon>Caryophanaceae</taxon>
        <taxon>Rummeliibacillus</taxon>
    </lineage>
</organism>
<evidence type="ECO:0000313" key="6">
    <source>
        <dbReference type="EMBL" id="AMX00016.1"/>
    </source>
</evidence>
<accession>A0A143HEW0</accession>
<dbReference type="GO" id="GO:0003677">
    <property type="term" value="F:DNA binding"/>
    <property type="evidence" value="ECO:0007669"/>
    <property type="project" value="UniProtKB-UniRule"/>
</dbReference>
<dbReference type="KEGG" id="rst:ATY39_11635"/>
<dbReference type="SUPFAM" id="SSF48498">
    <property type="entry name" value="Tetracyclin repressor-like, C-terminal domain"/>
    <property type="match status" value="1"/>
</dbReference>
<keyword evidence="3" id="KW-0804">Transcription</keyword>
<proteinExistence type="predicted"/>
<feature type="DNA-binding region" description="H-T-H motif" evidence="4">
    <location>
        <begin position="28"/>
        <end position="47"/>
    </location>
</feature>
<sequence length="192" mass="21546">MSSKETSREKILEAATLLFHLKGYHATGLSEILKESGAPKGSLYYHFPNGKEQLAIEAINLSAKTISTAIKENLATYDDPVEAFQYHIGTIAERFKDIERKTQFKNVPLGLLAMETVFVNENLRQACEETFIIWEKLFYDKLRTSGYSEDRACLISGTISALIEGGVTLCFTKKSSEPLHHVNKMIPLLLSQ</sequence>
<dbReference type="OrthoDB" id="9810023at2"/>